<reference evidence="1" key="2">
    <citation type="submission" date="2020-05" db="UniProtKB">
        <authorList>
            <consortium name="EnsemblMetazoa"/>
        </authorList>
    </citation>
    <scope>IDENTIFICATION</scope>
    <source>
        <strain evidence="1">IAEA</strain>
    </source>
</reference>
<dbReference type="EnsemblMetazoa" id="GPPI038979-RA">
    <property type="protein sequence ID" value="GPPI038979-PA"/>
    <property type="gene ID" value="GPPI038979"/>
</dbReference>
<reference evidence="2" key="1">
    <citation type="submission" date="2015-01" db="EMBL/GenBank/DDBJ databases">
        <authorList>
            <person name="Aksoy S."/>
            <person name="Warren W."/>
            <person name="Wilson R.K."/>
        </authorList>
    </citation>
    <scope>NUCLEOTIDE SEQUENCE [LARGE SCALE GENOMIC DNA]</scope>
    <source>
        <strain evidence="2">IAEA</strain>
    </source>
</reference>
<name>A0A1B0BS85_9MUSC</name>
<dbReference type="VEuPathDB" id="VectorBase:GPPI038979"/>
<protein>
    <submittedName>
        <fullName evidence="1">Uncharacterized protein</fullName>
    </submittedName>
</protein>
<organism evidence="1 2">
    <name type="scientific">Glossina palpalis gambiensis</name>
    <dbReference type="NCBI Taxonomy" id="67801"/>
    <lineage>
        <taxon>Eukaryota</taxon>
        <taxon>Metazoa</taxon>
        <taxon>Ecdysozoa</taxon>
        <taxon>Arthropoda</taxon>
        <taxon>Hexapoda</taxon>
        <taxon>Insecta</taxon>
        <taxon>Pterygota</taxon>
        <taxon>Neoptera</taxon>
        <taxon>Endopterygota</taxon>
        <taxon>Diptera</taxon>
        <taxon>Brachycera</taxon>
        <taxon>Muscomorpha</taxon>
        <taxon>Hippoboscoidea</taxon>
        <taxon>Glossinidae</taxon>
        <taxon>Glossina</taxon>
    </lineage>
</organism>
<dbReference type="EMBL" id="JXJN01019570">
    <property type="status" value="NOT_ANNOTATED_CDS"/>
    <property type="molecule type" value="Genomic_DNA"/>
</dbReference>
<dbReference type="EMBL" id="JXJN01019569">
    <property type="status" value="NOT_ANNOTATED_CDS"/>
    <property type="molecule type" value="Genomic_DNA"/>
</dbReference>
<sequence>TEEIFTINCESSLNWIENDLQNTHKQHSSDAQREISIEVLEAPRLQPSNKPDAYIACMTHMGSYLLSLDLWFVHSVIELRTNSEQTPEQNECGKTILKSDVANTETTLRRDGDHDNNVIRAAARGIIVQMTGGFNLARSYRFLVRSYRLPYSTL</sequence>
<evidence type="ECO:0000313" key="1">
    <source>
        <dbReference type="EnsemblMetazoa" id="GPPI038979-PA"/>
    </source>
</evidence>
<accession>A0A1B0BS85</accession>
<dbReference type="Proteomes" id="UP000092460">
    <property type="component" value="Unassembled WGS sequence"/>
</dbReference>
<keyword evidence="2" id="KW-1185">Reference proteome</keyword>
<dbReference type="AlphaFoldDB" id="A0A1B0BS85"/>
<evidence type="ECO:0000313" key="2">
    <source>
        <dbReference type="Proteomes" id="UP000092460"/>
    </source>
</evidence>
<proteinExistence type="predicted"/>